<protein>
    <submittedName>
        <fullName evidence="2">Uncharacterized protein</fullName>
    </submittedName>
</protein>
<name>A0A0F9UA56_9ZZZZ</name>
<accession>A0A0F9UA56</accession>
<dbReference type="EMBL" id="LAZR01000113">
    <property type="protein sequence ID" value="KKN90075.1"/>
    <property type="molecule type" value="Genomic_DNA"/>
</dbReference>
<proteinExistence type="predicted"/>
<evidence type="ECO:0000313" key="2">
    <source>
        <dbReference type="EMBL" id="KKN90075.1"/>
    </source>
</evidence>
<keyword evidence="1" id="KW-1133">Transmembrane helix</keyword>
<keyword evidence="1" id="KW-0812">Transmembrane</keyword>
<reference evidence="2" key="1">
    <citation type="journal article" date="2015" name="Nature">
        <title>Complex archaea that bridge the gap between prokaryotes and eukaryotes.</title>
        <authorList>
            <person name="Spang A."/>
            <person name="Saw J.H."/>
            <person name="Jorgensen S.L."/>
            <person name="Zaremba-Niedzwiedzka K."/>
            <person name="Martijn J."/>
            <person name="Lind A.E."/>
            <person name="van Eijk R."/>
            <person name="Schleper C."/>
            <person name="Guy L."/>
            <person name="Ettema T.J."/>
        </authorList>
    </citation>
    <scope>NUCLEOTIDE SEQUENCE</scope>
</reference>
<gene>
    <name evidence="2" type="ORF">LCGC14_0231880</name>
</gene>
<dbReference type="AlphaFoldDB" id="A0A0F9UA56"/>
<comment type="caution">
    <text evidence="2">The sequence shown here is derived from an EMBL/GenBank/DDBJ whole genome shotgun (WGS) entry which is preliminary data.</text>
</comment>
<sequence>MRARDKAKEWATSVKFWITCAVLVVGTLGGLGYAFDRPVWLSELRAHEVAAGEVMDNLQQQTTINVENILEIKIDQMQLRIWDQEDRLEDYNTKDGWSRLRDLNQQLKRLIRERKDK</sequence>
<keyword evidence="1" id="KW-0472">Membrane</keyword>
<organism evidence="2">
    <name type="scientific">marine sediment metagenome</name>
    <dbReference type="NCBI Taxonomy" id="412755"/>
    <lineage>
        <taxon>unclassified sequences</taxon>
        <taxon>metagenomes</taxon>
        <taxon>ecological metagenomes</taxon>
    </lineage>
</organism>
<feature type="transmembrane region" description="Helical" evidence="1">
    <location>
        <begin position="16"/>
        <end position="35"/>
    </location>
</feature>
<evidence type="ECO:0000256" key="1">
    <source>
        <dbReference type="SAM" id="Phobius"/>
    </source>
</evidence>